<dbReference type="RefSeq" id="WP_074701229.1">
    <property type="nucleotide sequence ID" value="NZ_CP018863.1"/>
</dbReference>
<dbReference type="AlphaFoldDB" id="A0A1H1EVR5"/>
<dbReference type="STRING" id="37928.SAMN04489742_3115"/>
<name>A0A1H1EVR5_9MICC</name>
<dbReference type="Pfam" id="PF01636">
    <property type="entry name" value="APH"/>
    <property type="match status" value="1"/>
</dbReference>
<dbReference type="KEGG" id="acry:AC20117_01900"/>
<evidence type="ECO:0000259" key="1">
    <source>
        <dbReference type="Pfam" id="PF01636"/>
    </source>
</evidence>
<accession>A0A1H1EVR5</accession>
<proteinExistence type="predicted"/>
<protein>
    <submittedName>
        <fullName evidence="2">Phosphotransferase enzyme family protein</fullName>
    </submittedName>
</protein>
<reference evidence="2 3" key="1">
    <citation type="submission" date="2016-10" db="EMBL/GenBank/DDBJ databases">
        <authorList>
            <person name="de Groot N.N."/>
        </authorList>
    </citation>
    <scope>NUCLEOTIDE SEQUENCE [LARGE SCALE GENOMIC DNA]</scope>
    <source>
        <strain evidence="2 3">DSM 20117</strain>
    </source>
</reference>
<dbReference type="OrthoDB" id="581471at2"/>
<keyword evidence="2" id="KW-0808">Transferase</keyword>
<dbReference type="InterPro" id="IPR002575">
    <property type="entry name" value="Aminoglycoside_PTrfase"/>
</dbReference>
<feature type="domain" description="Aminoglycoside phosphotransferase" evidence="1">
    <location>
        <begin position="157"/>
        <end position="372"/>
    </location>
</feature>
<dbReference type="SUPFAM" id="SSF56112">
    <property type="entry name" value="Protein kinase-like (PK-like)"/>
    <property type="match status" value="1"/>
</dbReference>
<dbReference type="GO" id="GO:0016740">
    <property type="term" value="F:transferase activity"/>
    <property type="evidence" value="ECO:0007669"/>
    <property type="project" value="UniProtKB-KW"/>
</dbReference>
<dbReference type="Proteomes" id="UP000181917">
    <property type="component" value="Unassembled WGS sequence"/>
</dbReference>
<dbReference type="InterPro" id="IPR011009">
    <property type="entry name" value="Kinase-like_dom_sf"/>
</dbReference>
<gene>
    <name evidence="2" type="ORF">SAMN04489742_3115</name>
</gene>
<keyword evidence="3" id="KW-1185">Reference proteome</keyword>
<dbReference type="EMBL" id="FNKH01000002">
    <property type="protein sequence ID" value="SDQ92817.1"/>
    <property type="molecule type" value="Genomic_DNA"/>
</dbReference>
<organism evidence="2 3">
    <name type="scientific">Crystallibacter crystallopoietes</name>
    <dbReference type="NCBI Taxonomy" id="37928"/>
    <lineage>
        <taxon>Bacteria</taxon>
        <taxon>Bacillati</taxon>
        <taxon>Actinomycetota</taxon>
        <taxon>Actinomycetes</taxon>
        <taxon>Micrococcales</taxon>
        <taxon>Micrococcaceae</taxon>
        <taxon>Crystallibacter</taxon>
    </lineage>
</organism>
<sequence>MAGSVVDPALPALDAVMDPERLSSLFGRPVAAAHVRYKPGVSVVARLSGSDGPAWIAGYSRSQDSKLAKTFKRAEQQGVQLESAELPEAPGHLLVSGPLALDGKLHRALAGTGLLSGRAGEIDVLNYNPHRRLVAAFGQRAQRRVAKVTAGPARVHADMLRRLQGAGIPVLEQQSSGDGADAGPEGAEARHAVYYPWFGDTDLQRLHQQDQGAAEKGQPDSLALAAEAGRFLALLHTQPPWAGPDLLQLPRAGEGDTGADAKVPAPGHIAMPGLQKLAANTGQLVPAAVERLDHAADLLTIRLRRPGRAGFVHGDFSADQILVGNEGLRIIDLDRFGYGAVVSDLGCFAAVELLDTGTGTLTAALLEGYQEGQRGRSGAGLDADELNVWTACHLFSRILEPFRACEPDWRQHILDRLARIEGMLA</sequence>
<dbReference type="Gene3D" id="3.90.1200.10">
    <property type="match status" value="1"/>
</dbReference>
<evidence type="ECO:0000313" key="3">
    <source>
        <dbReference type="Proteomes" id="UP000181917"/>
    </source>
</evidence>
<evidence type="ECO:0000313" key="2">
    <source>
        <dbReference type="EMBL" id="SDQ92817.1"/>
    </source>
</evidence>